<feature type="region of interest" description="Disordered" evidence="6">
    <location>
        <begin position="401"/>
        <end position="428"/>
    </location>
</feature>
<dbReference type="Proteomes" id="UP000663131">
    <property type="component" value="Chromosome 8"/>
</dbReference>
<feature type="region of interest" description="Disordered" evidence="6">
    <location>
        <begin position="247"/>
        <end position="311"/>
    </location>
</feature>
<proteinExistence type="inferred from homology"/>
<dbReference type="PANTHER" id="PTHR14211:SF7">
    <property type="entry name" value="RIBOSOME BIOGENESIS PROTEIN NOP53"/>
    <property type="match status" value="1"/>
</dbReference>
<dbReference type="EMBL" id="CP063136">
    <property type="protein sequence ID" value="QOU21674.1"/>
    <property type="molecule type" value="Genomic_DNA"/>
</dbReference>
<reference evidence="7" key="1">
    <citation type="submission" date="2020-10" db="EMBL/GenBank/DDBJ databases">
        <authorList>
            <person name="Palmer J.M."/>
        </authorList>
    </citation>
    <scope>NUCLEOTIDE SEQUENCE</scope>
    <source>
        <strain evidence="7">UCD 2041</strain>
    </source>
</reference>
<feature type="compositionally biased region" description="Acidic residues" evidence="6">
    <location>
        <begin position="254"/>
        <end position="280"/>
    </location>
</feature>
<keyword evidence="4 5" id="KW-0539">Nucleus</keyword>
<comment type="similarity">
    <text evidence="1 5">Belongs to the NOP53 family.</text>
</comment>
<protein>
    <recommendedName>
        <fullName evidence="2 5">Ribosome biogenesis protein NOP53</fullName>
    </recommendedName>
</protein>
<comment type="subcellular location">
    <subcellularLocation>
        <location evidence="5">Nucleus</location>
        <location evidence="5">Nucleolus</location>
    </subcellularLocation>
    <subcellularLocation>
        <location evidence="5">Nucleus</location>
        <location evidence="5">Nucleoplasm</location>
    </subcellularLocation>
</comment>
<dbReference type="AlphaFoldDB" id="A0A871RAI3"/>
<dbReference type="GO" id="GO:0005730">
    <property type="term" value="C:nucleolus"/>
    <property type="evidence" value="ECO:0007669"/>
    <property type="project" value="UniProtKB-SubCell"/>
</dbReference>
<evidence type="ECO:0000256" key="5">
    <source>
        <dbReference type="PIRNR" id="PIRNR017302"/>
    </source>
</evidence>
<dbReference type="GeneID" id="64573325"/>
<dbReference type="GO" id="GO:0000027">
    <property type="term" value="P:ribosomal large subunit assembly"/>
    <property type="evidence" value="ECO:0007669"/>
    <property type="project" value="UniProtKB-UniRule"/>
</dbReference>
<evidence type="ECO:0000256" key="4">
    <source>
        <dbReference type="ARBA" id="ARBA00023242"/>
    </source>
</evidence>
<evidence type="ECO:0000313" key="7">
    <source>
        <dbReference type="EMBL" id="QOU21674.1"/>
    </source>
</evidence>
<dbReference type="GO" id="GO:0006364">
    <property type="term" value="P:rRNA processing"/>
    <property type="evidence" value="ECO:0007669"/>
    <property type="project" value="TreeGrafter"/>
</dbReference>
<gene>
    <name evidence="7" type="ORF">BRETT_001400</name>
</gene>
<dbReference type="Pfam" id="PF07767">
    <property type="entry name" value="Nop53"/>
    <property type="match status" value="1"/>
</dbReference>
<dbReference type="PANTHER" id="PTHR14211">
    <property type="entry name" value="GLIOMA SUPPRESSOR CANDIDATE REGION GENE 2"/>
    <property type="match status" value="1"/>
</dbReference>
<dbReference type="GO" id="GO:0008097">
    <property type="term" value="F:5S rRNA binding"/>
    <property type="evidence" value="ECO:0007669"/>
    <property type="project" value="TreeGrafter"/>
</dbReference>
<dbReference type="KEGG" id="bbrx:BRETT_001400"/>
<comment type="function">
    <text evidence="5">May play a role in ribosome biogenesis.</text>
</comment>
<dbReference type="RefSeq" id="XP_041138167.1">
    <property type="nucleotide sequence ID" value="XM_041279953.1"/>
</dbReference>
<feature type="region of interest" description="Disordered" evidence="6">
    <location>
        <begin position="1"/>
        <end position="22"/>
    </location>
</feature>
<feature type="compositionally biased region" description="Basic residues" evidence="6">
    <location>
        <begin position="408"/>
        <end position="419"/>
    </location>
</feature>
<evidence type="ECO:0000256" key="1">
    <source>
        <dbReference type="ARBA" id="ARBA00008838"/>
    </source>
</evidence>
<evidence type="ECO:0000313" key="8">
    <source>
        <dbReference type="Proteomes" id="UP000663131"/>
    </source>
</evidence>
<evidence type="ECO:0000256" key="2">
    <source>
        <dbReference type="ARBA" id="ARBA00018339"/>
    </source>
</evidence>
<keyword evidence="3 5" id="KW-0690">Ribosome biogenesis</keyword>
<accession>A0A871RAI3</accession>
<reference evidence="7" key="2">
    <citation type="journal article" name="BMC Genomics">
        <title>New genome assemblies reveal patterns of domestication and adaptation across Brettanomyces (Dekkera) species.</title>
        <authorList>
            <person name="Roach M.J."/>
            <person name="Borneman A.R."/>
        </authorList>
    </citation>
    <scope>NUCLEOTIDE SEQUENCE</scope>
    <source>
        <strain evidence="7">UCD 2041</strain>
    </source>
</reference>
<dbReference type="OrthoDB" id="5072at2759"/>
<evidence type="ECO:0000256" key="3">
    <source>
        <dbReference type="ARBA" id="ARBA00022517"/>
    </source>
</evidence>
<sequence length="428" mass="50051">MGGTEVKAKSRMQPSKKGKRAWRKNIDITDIEDKLEERRQEVIEEGKPVEELEANELFYIDEEEDEHTVKKMKRDHIKPLRSTEILYQRSKAPGLVNERVESRRKKVENVSGKEIHRLMKISGKVQGVSRFDASLERDGIIKGGKFDPWADPKPVTRKGKKKERKVPEILRKYSGNSFTPATVAPKTMKMKPLASKGIQKVAEGGKSYNPSFSSWKMLIQQEFFIAKSEEEKKAALEKERERLQYIIDNFDDHGEIEEEEEEEEDDDKEEEEDKEEDETSEDKYKLSVNPATGDKIKTKTKRNREKREKERQRLLSEMKKLKEAIQQIEKLPKIIEEENKREKEIDRKIKSGKKFKKLPSSHIAQLPMEVKLSDELDDSLRKLVPEGHLLAEQMIKLQSSGKIEAKRHIAKRKPKKKITQKWSYKDFK</sequence>
<evidence type="ECO:0000256" key="6">
    <source>
        <dbReference type="SAM" id="MobiDB-lite"/>
    </source>
</evidence>
<dbReference type="GO" id="GO:0005654">
    <property type="term" value="C:nucleoplasm"/>
    <property type="evidence" value="ECO:0007669"/>
    <property type="project" value="UniProtKB-SubCell"/>
</dbReference>
<name>A0A871RAI3_DEKBR</name>
<dbReference type="InterPro" id="IPR011687">
    <property type="entry name" value="Nop53/GLTSCR2"/>
</dbReference>
<organism evidence="7 8">
    <name type="scientific">Dekkera bruxellensis</name>
    <name type="common">Brettanomyces custersii</name>
    <dbReference type="NCBI Taxonomy" id="5007"/>
    <lineage>
        <taxon>Eukaryota</taxon>
        <taxon>Fungi</taxon>
        <taxon>Dikarya</taxon>
        <taxon>Ascomycota</taxon>
        <taxon>Saccharomycotina</taxon>
        <taxon>Pichiomycetes</taxon>
        <taxon>Pichiales</taxon>
        <taxon>Pichiaceae</taxon>
        <taxon>Brettanomyces</taxon>
    </lineage>
</organism>
<dbReference type="PIRSF" id="PIRSF017302">
    <property type="entry name" value="Gltscr2"/>
    <property type="match status" value="1"/>
</dbReference>